<organism evidence="1">
    <name type="scientific">uncultured Chthoniobacterales bacterium</name>
    <dbReference type="NCBI Taxonomy" id="1836801"/>
    <lineage>
        <taxon>Bacteria</taxon>
        <taxon>Pseudomonadati</taxon>
        <taxon>Verrucomicrobiota</taxon>
        <taxon>Spartobacteria</taxon>
        <taxon>Chthoniobacterales</taxon>
        <taxon>environmental samples</taxon>
    </lineage>
</organism>
<dbReference type="EMBL" id="CADCTA010000094">
    <property type="protein sequence ID" value="CAA9259756.1"/>
    <property type="molecule type" value="Genomic_DNA"/>
</dbReference>
<sequence>MSESTTADVSTKELGIYLNDHLAGSVAALELIEYLSKNYPDSTLEIFFAELHADISADQDVLRDLLRTFEEGESSVRKAGAWLAEKVGRAKFGLSEHQVSGTGLLEALEGLTLGITGKQLLWRALQSASDTTPQLRGLDYPHLEQRAREQRDRVEEKRLAAAREAFRA</sequence>
<reference evidence="1" key="1">
    <citation type="submission" date="2020-02" db="EMBL/GenBank/DDBJ databases">
        <authorList>
            <person name="Meier V. D."/>
        </authorList>
    </citation>
    <scope>NUCLEOTIDE SEQUENCE</scope>
    <source>
        <strain evidence="1">AVDCRST_MAG42</strain>
    </source>
</reference>
<gene>
    <name evidence="1" type="ORF">AVDCRST_MAG42-2650</name>
</gene>
<protein>
    <submittedName>
        <fullName evidence="1">Uncharacterized protein</fullName>
    </submittedName>
</protein>
<evidence type="ECO:0000313" key="1">
    <source>
        <dbReference type="EMBL" id="CAA9259756.1"/>
    </source>
</evidence>
<proteinExistence type="predicted"/>
<dbReference type="AlphaFoldDB" id="A0A6J4IRP7"/>
<name>A0A6J4IRP7_9BACT</name>
<accession>A0A6J4IRP7</accession>